<reference evidence="1 2" key="1">
    <citation type="journal article" date="2019" name="Sci. Rep.">
        <title>Orb-weaving spider Araneus ventricosus genome elucidates the spidroin gene catalogue.</title>
        <authorList>
            <person name="Kono N."/>
            <person name="Nakamura H."/>
            <person name="Ohtoshi R."/>
            <person name="Moran D.A.P."/>
            <person name="Shinohara A."/>
            <person name="Yoshida Y."/>
            <person name="Fujiwara M."/>
            <person name="Mori M."/>
            <person name="Tomita M."/>
            <person name="Arakawa K."/>
        </authorList>
    </citation>
    <scope>NUCLEOTIDE SEQUENCE [LARGE SCALE GENOMIC DNA]</scope>
</reference>
<dbReference type="EMBL" id="BGPR01027593">
    <property type="protein sequence ID" value="GBN98196.1"/>
    <property type="molecule type" value="Genomic_DNA"/>
</dbReference>
<dbReference type="AlphaFoldDB" id="A0A4Y2TFG4"/>
<proteinExistence type="predicted"/>
<gene>
    <name evidence="1" type="ORF">AVEN_45440_1</name>
</gene>
<comment type="caution">
    <text evidence="1">The sequence shown here is derived from an EMBL/GenBank/DDBJ whole genome shotgun (WGS) entry which is preliminary data.</text>
</comment>
<protein>
    <submittedName>
        <fullName evidence="1">Uncharacterized protein</fullName>
    </submittedName>
</protein>
<name>A0A4Y2TFG4_ARAVE</name>
<dbReference type="OrthoDB" id="6437148at2759"/>
<sequence>MPFRKEIPQIQQQLPDCNTREQLDETISVLQRTIFRFCQKAYKLKKVKQSSKVTWWTQELHMRKKEMREVQKRANNATGSAQTRYQLLFSRKQALYKKLSLRAKQTSMKNFCTPTKDTYGIPYKAIVKDNLHPSDFFKILDQPEEGDSQSFSNRILQELYPQISIPFQHQPQNLTARKEAFTKNEIARIMKPAGVAPLNFLVYFSNIYHFPSPCVYKKFEPTVTQNAMTIRRFFIVDYSDSKILR</sequence>
<keyword evidence="2" id="KW-1185">Reference proteome</keyword>
<dbReference type="Proteomes" id="UP000499080">
    <property type="component" value="Unassembled WGS sequence"/>
</dbReference>
<accession>A0A4Y2TFG4</accession>
<evidence type="ECO:0000313" key="1">
    <source>
        <dbReference type="EMBL" id="GBN98196.1"/>
    </source>
</evidence>
<organism evidence="1 2">
    <name type="scientific">Araneus ventricosus</name>
    <name type="common">Orbweaver spider</name>
    <name type="synonym">Epeira ventricosa</name>
    <dbReference type="NCBI Taxonomy" id="182803"/>
    <lineage>
        <taxon>Eukaryota</taxon>
        <taxon>Metazoa</taxon>
        <taxon>Ecdysozoa</taxon>
        <taxon>Arthropoda</taxon>
        <taxon>Chelicerata</taxon>
        <taxon>Arachnida</taxon>
        <taxon>Araneae</taxon>
        <taxon>Araneomorphae</taxon>
        <taxon>Entelegynae</taxon>
        <taxon>Araneoidea</taxon>
        <taxon>Araneidae</taxon>
        <taxon>Araneus</taxon>
    </lineage>
</organism>
<evidence type="ECO:0000313" key="2">
    <source>
        <dbReference type="Proteomes" id="UP000499080"/>
    </source>
</evidence>